<keyword evidence="6 10" id="KW-0862">Zinc</keyword>
<sequence>MRVTIWGPLAYHRDVATILERENPVAFRSLYPTVPTGELEQVLLRQTYRVDPVAHAEVHAAVQRAADALGVVLPIEIYVDERGQGSAAELVFVPDRAVLVLSGGTLNLLDTEELCAVAGHELAHHVLWTADDGRYLAAARLLDAAESDARSPSEYLETARRYRLATELVADRGGMLACGSLTTTVSGLVKVVTGLAKVDSAAYLRQAAEVDYSVPSSGSTHPETVLRAWALQEWAERGPGADAMVAAALGPQLDLAVLDVLGQDRLAEVTRSLVWMLVADDAVRSEEALDLARRFGVVVGGTPVITDMPTALGAETRTYLAAVLLDFATADDEGGADDLGAVLALARRVGLGDELLTMIGAELDLGDRAMARVMASADAPRAVR</sequence>
<dbReference type="Gene3D" id="3.30.2010.10">
    <property type="entry name" value="Metalloproteases ('zincins'), catalytic domain"/>
    <property type="match status" value="1"/>
</dbReference>
<keyword evidence="13" id="KW-1185">Reference proteome</keyword>
<comment type="similarity">
    <text evidence="10">Belongs to the peptidase M48 family.</text>
</comment>
<comment type="caution">
    <text evidence="12">The sequence shown here is derived from an EMBL/GenBank/DDBJ whole genome shotgun (WGS) entry which is preliminary data.</text>
</comment>
<dbReference type="PANTHER" id="PTHR43221">
    <property type="entry name" value="PROTEASE HTPX"/>
    <property type="match status" value="1"/>
</dbReference>
<evidence type="ECO:0000256" key="10">
    <source>
        <dbReference type="RuleBase" id="RU003983"/>
    </source>
</evidence>
<dbReference type="InterPro" id="IPR050083">
    <property type="entry name" value="HtpX_protease"/>
</dbReference>
<dbReference type="GO" id="GO:0004222">
    <property type="term" value="F:metalloendopeptidase activity"/>
    <property type="evidence" value="ECO:0007669"/>
    <property type="project" value="InterPro"/>
</dbReference>
<proteinExistence type="inferred from homology"/>
<evidence type="ECO:0000259" key="11">
    <source>
        <dbReference type="Pfam" id="PF01435"/>
    </source>
</evidence>
<keyword evidence="9" id="KW-0472">Membrane</keyword>
<keyword evidence="3" id="KW-0812">Transmembrane</keyword>
<keyword evidence="8 10" id="KW-0482">Metalloprotease</keyword>
<accession>A0A510V9A2</accession>
<keyword evidence="4" id="KW-0479">Metal-binding</keyword>
<protein>
    <recommendedName>
        <fullName evidence="11">Peptidase M48 domain-containing protein</fullName>
    </recommendedName>
</protein>
<evidence type="ECO:0000256" key="2">
    <source>
        <dbReference type="ARBA" id="ARBA00022670"/>
    </source>
</evidence>
<evidence type="ECO:0000256" key="1">
    <source>
        <dbReference type="ARBA" id="ARBA00022475"/>
    </source>
</evidence>
<keyword evidence="1" id="KW-1003">Cell membrane</keyword>
<reference evidence="12 13" key="1">
    <citation type="submission" date="2019-07" db="EMBL/GenBank/DDBJ databases">
        <title>Whole genome shotgun sequence of Cellulomonas xylanilytica NBRC 101102.</title>
        <authorList>
            <person name="Hosoyama A."/>
            <person name="Uohara A."/>
            <person name="Ohji S."/>
            <person name="Ichikawa N."/>
        </authorList>
    </citation>
    <scope>NUCLEOTIDE SEQUENCE [LARGE SCALE GENOMIC DNA]</scope>
    <source>
        <strain evidence="12 13">NBRC 101102</strain>
    </source>
</reference>
<dbReference type="GO" id="GO:0046872">
    <property type="term" value="F:metal ion binding"/>
    <property type="evidence" value="ECO:0007669"/>
    <property type="project" value="UniProtKB-KW"/>
</dbReference>
<dbReference type="Proteomes" id="UP000321118">
    <property type="component" value="Unassembled WGS sequence"/>
</dbReference>
<evidence type="ECO:0000313" key="12">
    <source>
        <dbReference type="EMBL" id="GEK21840.1"/>
    </source>
</evidence>
<dbReference type="GO" id="GO:0006508">
    <property type="term" value="P:proteolysis"/>
    <property type="evidence" value="ECO:0007669"/>
    <property type="project" value="UniProtKB-KW"/>
</dbReference>
<keyword evidence="2 10" id="KW-0645">Protease</keyword>
<comment type="cofactor">
    <cofactor evidence="10">
        <name>Zn(2+)</name>
        <dbReference type="ChEBI" id="CHEBI:29105"/>
    </cofactor>
    <text evidence="10">Binds 1 zinc ion per subunit.</text>
</comment>
<dbReference type="InterPro" id="IPR001915">
    <property type="entry name" value="Peptidase_M48"/>
</dbReference>
<organism evidence="12 13">
    <name type="scientific">Cellulomonas xylanilytica</name>
    <dbReference type="NCBI Taxonomy" id="233583"/>
    <lineage>
        <taxon>Bacteria</taxon>
        <taxon>Bacillati</taxon>
        <taxon>Actinomycetota</taxon>
        <taxon>Actinomycetes</taxon>
        <taxon>Micrococcales</taxon>
        <taxon>Cellulomonadaceae</taxon>
        <taxon>Cellulomonas</taxon>
    </lineage>
</organism>
<evidence type="ECO:0000256" key="3">
    <source>
        <dbReference type="ARBA" id="ARBA00022692"/>
    </source>
</evidence>
<dbReference type="PANTHER" id="PTHR43221:SF2">
    <property type="entry name" value="PROTEASE HTPX HOMOLOG"/>
    <property type="match status" value="1"/>
</dbReference>
<name>A0A510V9A2_9CELL</name>
<keyword evidence="7" id="KW-1133">Transmembrane helix</keyword>
<evidence type="ECO:0000256" key="6">
    <source>
        <dbReference type="ARBA" id="ARBA00022833"/>
    </source>
</evidence>
<gene>
    <name evidence="12" type="ORF">CXY01_23600</name>
</gene>
<evidence type="ECO:0000256" key="4">
    <source>
        <dbReference type="ARBA" id="ARBA00022723"/>
    </source>
</evidence>
<keyword evidence="5 10" id="KW-0378">Hydrolase</keyword>
<evidence type="ECO:0000256" key="7">
    <source>
        <dbReference type="ARBA" id="ARBA00022989"/>
    </source>
</evidence>
<dbReference type="Pfam" id="PF01435">
    <property type="entry name" value="Peptidase_M48"/>
    <property type="match status" value="1"/>
</dbReference>
<evidence type="ECO:0000256" key="8">
    <source>
        <dbReference type="ARBA" id="ARBA00023049"/>
    </source>
</evidence>
<dbReference type="AlphaFoldDB" id="A0A510V9A2"/>
<evidence type="ECO:0000256" key="5">
    <source>
        <dbReference type="ARBA" id="ARBA00022801"/>
    </source>
</evidence>
<evidence type="ECO:0000313" key="13">
    <source>
        <dbReference type="Proteomes" id="UP000321118"/>
    </source>
</evidence>
<evidence type="ECO:0000256" key="9">
    <source>
        <dbReference type="ARBA" id="ARBA00023136"/>
    </source>
</evidence>
<feature type="domain" description="Peptidase M48" evidence="11">
    <location>
        <begin position="55"/>
        <end position="234"/>
    </location>
</feature>
<dbReference type="EMBL" id="BJUB01000007">
    <property type="protein sequence ID" value="GEK21840.1"/>
    <property type="molecule type" value="Genomic_DNA"/>
</dbReference>